<evidence type="ECO:0000313" key="1">
    <source>
        <dbReference type="EMBL" id="ENZ81583.1"/>
    </source>
</evidence>
<dbReference type="OrthoDB" id="7188706at2"/>
<dbReference type="Proteomes" id="UP000013063">
    <property type="component" value="Unassembled WGS sequence"/>
</dbReference>
<organism evidence="1 2">
    <name type="scientific">Caulobacter vibrioides OR37</name>
    <dbReference type="NCBI Taxonomy" id="1292034"/>
    <lineage>
        <taxon>Bacteria</taxon>
        <taxon>Pseudomonadati</taxon>
        <taxon>Pseudomonadota</taxon>
        <taxon>Alphaproteobacteria</taxon>
        <taxon>Caulobacterales</taxon>
        <taxon>Caulobacteraceae</taxon>
        <taxon>Caulobacter</taxon>
    </lineage>
</organism>
<dbReference type="RefSeq" id="WP_004620284.1">
    <property type="nucleotide sequence ID" value="NZ_APMP01000015.1"/>
</dbReference>
<gene>
    <name evidence="1" type="ORF">OR37_02521</name>
</gene>
<proteinExistence type="predicted"/>
<protein>
    <submittedName>
        <fullName evidence="1">Uncharacterized protein</fullName>
    </submittedName>
</protein>
<reference evidence="1 2" key="1">
    <citation type="journal article" date="2013" name="Genome Announc.">
        <title>Draft Genome Sequence for Caulobacter sp. Strain OR37, a Bacterium Tolerant to Heavy Metals.</title>
        <authorList>
            <person name="Utturkar S.M."/>
            <person name="Bollmann A."/>
            <person name="Brzoska R.M."/>
            <person name="Klingeman D.M."/>
            <person name="Epstein S.E."/>
            <person name="Palumbo A.V."/>
            <person name="Brown S.D."/>
        </authorList>
    </citation>
    <scope>NUCLEOTIDE SEQUENCE [LARGE SCALE GENOMIC DNA]</scope>
    <source>
        <strain evidence="1 2">OR37</strain>
    </source>
</reference>
<evidence type="ECO:0000313" key="2">
    <source>
        <dbReference type="Proteomes" id="UP000013063"/>
    </source>
</evidence>
<accession>R0E7V7</accession>
<dbReference type="EMBL" id="APMP01000015">
    <property type="protein sequence ID" value="ENZ81583.1"/>
    <property type="molecule type" value="Genomic_DNA"/>
</dbReference>
<dbReference type="PATRIC" id="fig|1292034.3.peg.2504"/>
<comment type="caution">
    <text evidence="1">The sequence shown here is derived from an EMBL/GenBank/DDBJ whole genome shotgun (WGS) entry which is preliminary data.</text>
</comment>
<name>R0E7V7_CAUVI</name>
<sequence>MTLPQEPSLEPIDYWRAVSRRGVLALGFCVRRTIEGPTLVAELTGPLDGWTRRAALAAIGVHDDAERTRDLALVAARAVLTMALEHTPAMTALEAYQGLLIDAVWRAVEDDPPRKIEILGRSAPI</sequence>
<keyword evidence="2" id="KW-1185">Reference proteome</keyword>
<dbReference type="AlphaFoldDB" id="R0E7V7"/>